<accession>A0A7U2HXR4</accession>
<evidence type="ECO:0000313" key="1">
    <source>
        <dbReference type="EMBL" id="QRC94573.1"/>
    </source>
</evidence>
<reference evidence="2" key="1">
    <citation type="journal article" date="2021" name="BMC Genomics">
        <title>Chromosome-level genome assembly and manually-curated proteome of model necrotroph Parastagonospora nodorum Sn15 reveals a genome-wide trove of candidate effector homologs, and redundancy of virulence-related functions within an accessory chromosome.</title>
        <authorList>
            <person name="Bertazzoni S."/>
            <person name="Jones D.A.B."/>
            <person name="Phan H.T."/>
            <person name="Tan K.-C."/>
            <person name="Hane J.K."/>
        </authorList>
    </citation>
    <scope>NUCLEOTIDE SEQUENCE [LARGE SCALE GENOMIC DNA]</scope>
    <source>
        <strain evidence="2">SN15 / ATCC MYA-4574 / FGSC 10173)</strain>
    </source>
</reference>
<dbReference type="VEuPathDB" id="FungiDB:JI435_406050"/>
<sequence length="44" mass="5291">MLQWSTCLLMDGCKDMILKEAHDKMIRKRHDSDAGSRKWRKQKD</sequence>
<name>A0A7U2HXR4_PHANO</name>
<dbReference type="Proteomes" id="UP000663193">
    <property type="component" value="Chromosome 4"/>
</dbReference>
<organism evidence="1 2">
    <name type="scientific">Phaeosphaeria nodorum (strain SN15 / ATCC MYA-4574 / FGSC 10173)</name>
    <name type="common">Glume blotch fungus</name>
    <name type="synonym">Parastagonospora nodorum</name>
    <dbReference type="NCBI Taxonomy" id="321614"/>
    <lineage>
        <taxon>Eukaryota</taxon>
        <taxon>Fungi</taxon>
        <taxon>Dikarya</taxon>
        <taxon>Ascomycota</taxon>
        <taxon>Pezizomycotina</taxon>
        <taxon>Dothideomycetes</taxon>
        <taxon>Pleosporomycetidae</taxon>
        <taxon>Pleosporales</taxon>
        <taxon>Pleosporineae</taxon>
        <taxon>Phaeosphaeriaceae</taxon>
        <taxon>Parastagonospora</taxon>
    </lineage>
</organism>
<protein>
    <submittedName>
        <fullName evidence="1">Uncharacterized protein</fullName>
    </submittedName>
</protein>
<dbReference type="EMBL" id="CP069026">
    <property type="protein sequence ID" value="QRC94573.1"/>
    <property type="molecule type" value="Genomic_DNA"/>
</dbReference>
<evidence type="ECO:0000313" key="2">
    <source>
        <dbReference type="Proteomes" id="UP000663193"/>
    </source>
</evidence>
<keyword evidence="2" id="KW-1185">Reference proteome</keyword>
<dbReference type="AlphaFoldDB" id="A0A7U2HXR4"/>
<proteinExistence type="predicted"/>
<gene>
    <name evidence="1" type="ORF">JI435_406050</name>
</gene>